<feature type="transmembrane region" description="Helical" evidence="6">
    <location>
        <begin position="202"/>
        <end position="220"/>
    </location>
</feature>
<sequence>MIALALRSFAHHRTAAVATGLVAMAGTVLVTAMAGLLGTGLADRTAAADRDFLVQFPIIMGGWICAIVLFAMVSTIGVALQGRAGEIAGIRLVGATPTQVRRMVAAETAAVAVIAAVPGLGLGYLLGRMLLALLHRAGLTADGTVFAPGALLPLGGAALVLAAGVAAAWLGSRTIAARSPVADVSPAPGAARRRSGRARRTAALIVIGAGLASSVTVLWIDPDDILTTALTGPGCVLVAAGLCVLAPELTAVADAAFRRFPGLRRTAPGHLAALNLAAAPERVRPTVTFLTLFVGVAAGTLGMQGIENQYGADDSTGQVMAAINYLVVVLIAAFMAIALSNNLIASIARRKTEFASMSLIGSTGRQSRRMLIGEAAAATTVSVVAGSAGALLSILPFAIVKTGDAWSAMAPLPYLLAILVGAGVTLGVTAVAGRRAIRTA</sequence>
<comment type="subcellular location">
    <subcellularLocation>
        <location evidence="1">Cell membrane</location>
        <topology evidence="1">Multi-pass membrane protein</topology>
    </subcellularLocation>
</comment>
<protein>
    <recommendedName>
        <fullName evidence="7">ABC3 transporter permease C-terminal domain-containing protein</fullName>
    </recommendedName>
</protein>
<evidence type="ECO:0000313" key="9">
    <source>
        <dbReference type="Proteomes" id="UP001144313"/>
    </source>
</evidence>
<feature type="domain" description="ABC3 transporter permease C-terminal" evidence="7">
    <location>
        <begin position="326"/>
        <end position="438"/>
    </location>
</feature>
<feature type="transmembrane region" description="Helical" evidence="6">
    <location>
        <begin position="58"/>
        <end position="82"/>
    </location>
</feature>
<comment type="caution">
    <text evidence="8">The sequence shown here is derived from an EMBL/GenBank/DDBJ whole genome shotgun (WGS) entry which is preliminary data.</text>
</comment>
<evidence type="ECO:0000256" key="2">
    <source>
        <dbReference type="ARBA" id="ARBA00022475"/>
    </source>
</evidence>
<dbReference type="AlphaFoldDB" id="A0A9W6LIM1"/>
<dbReference type="EMBL" id="BSDT01000001">
    <property type="protein sequence ID" value="GLI44054.1"/>
    <property type="molecule type" value="Genomic_DNA"/>
</dbReference>
<evidence type="ECO:0000256" key="1">
    <source>
        <dbReference type="ARBA" id="ARBA00004651"/>
    </source>
</evidence>
<keyword evidence="5 6" id="KW-0472">Membrane</keyword>
<feature type="transmembrane region" description="Helical" evidence="6">
    <location>
        <begin position="146"/>
        <end position="170"/>
    </location>
</feature>
<evidence type="ECO:0000256" key="3">
    <source>
        <dbReference type="ARBA" id="ARBA00022692"/>
    </source>
</evidence>
<evidence type="ECO:0000256" key="6">
    <source>
        <dbReference type="SAM" id="Phobius"/>
    </source>
</evidence>
<evidence type="ECO:0000256" key="4">
    <source>
        <dbReference type="ARBA" id="ARBA00022989"/>
    </source>
</evidence>
<keyword evidence="2" id="KW-1003">Cell membrane</keyword>
<evidence type="ECO:0000313" key="8">
    <source>
        <dbReference type="EMBL" id="GLI44054.1"/>
    </source>
</evidence>
<evidence type="ECO:0000259" key="7">
    <source>
        <dbReference type="Pfam" id="PF02687"/>
    </source>
</evidence>
<feature type="transmembrane region" description="Helical" evidence="6">
    <location>
        <begin position="412"/>
        <end position="433"/>
    </location>
</feature>
<dbReference type="RefSeq" id="WP_270114751.1">
    <property type="nucleotide sequence ID" value="NZ_BAAAOL010000007.1"/>
</dbReference>
<accession>A0A9W6LIM1</accession>
<feature type="transmembrane region" description="Helical" evidence="6">
    <location>
        <begin position="375"/>
        <end position="400"/>
    </location>
</feature>
<dbReference type="GO" id="GO:0005886">
    <property type="term" value="C:plasma membrane"/>
    <property type="evidence" value="ECO:0007669"/>
    <property type="project" value="UniProtKB-SubCell"/>
</dbReference>
<keyword evidence="4 6" id="KW-1133">Transmembrane helix</keyword>
<proteinExistence type="predicted"/>
<feature type="transmembrane region" description="Helical" evidence="6">
    <location>
        <begin position="15"/>
        <end position="38"/>
    </location>
</feature>
<keyword evidence="3 6" id="KW-0812">Transmembrane</keyword>
<gene>
    <name evidence="8" type="ORF">GALLR39Z86_39040</name>
</gene>
<feature type="domain" description="ABC3 transporter permease C-terminal" evidence="7">
    <location>
        <begin position="60"/>
        <end position="179"/>
    </location>
</feature>
<reference evidence="8" key="1">
    <citation type="submission" date="2022-12" db="EMBL/GenBank/DDBJ databases">
        <title>Reference genome sequencing for broad-spectrum identification of bacterial and archaeal isolates by mass spectrometry.</title>
        <authorList>
            <person name="Sekiguchi Y."/>
            <person name="Tourlousse D.M."/>
        </authorList>
    </citation>
    <scope>NUCLEOTIDE SEQUENCE</scope>
    <source>
        <strain evidence="8">LLR39Z86</strain>
    </source>
</reference>
<dbReference type="Pfam" id="PF02687">
    <property type="entry name" value="FtsX"/>
    <property type="match status" value="2"/>
</dbReference>
<dbReference type="Proteomes" id="UP001144313">
    <property type="component" value="Unassembled WGS sequence"/>
</dbReference>
<name>A0A9W6LIM1_9ACTN</name>
<feature type="transmembrane region" description="Helical" evidence="6">
    <location>
        <begin position="326"/>
        <end position="348"/>
    </location>
</feature>
<organism evidence="8 9">
    <name type="scientific">Glycomyces algeriensis</name>
    <dbReference type="NCBI Taxonomy" id="256037"/>
    <lineage>
        <taxon>Bacteria</taxon>
        <taxon>Bacillati</taxon>
        <taxon>Actinomycetota</taxon>
        <taxon>Actinomycetes</taxon>
        <taxon>Glycomycetales</taxon>
        <taxon>Glycomycetaceae</taxon>
        <taxon>Glycomyces</taxon>
    </lineage>
</organism>
<dbReference type="InterPro" id="IPR003838">
    <property type="entry name" value="ABC3_permease_C"/>
</dbReference>
<feature type="transmembrane region" description="Helical" evidence="6">
    <location>
        <begin position="236"/>
        <end position="257"/>
    </location>
</feature>
<feature type="transmembrane region" description="Helical" evidence="6">
    <location>
        <begin position="287"/>
        <end position="306"/>
    </location>
</feature>
<keyword evidence="9" id="KW-1185">Reference proteome</keyword>
<feature type="transmembrane region" description="Helical" evidence="6">
    <location>
        <begin position="103"/>
        <end position="126"/>
    </location>
</feature>
<evidence type="ECO:0000256" key="5">
    <source>
        <dbReference type="ARBA" id="ARBA00023136"/>
    </source>
</evidence>